<dbReference type="Gene3D" id="3.40.190.10">
    <property type="entry name" value="Periplasmic binding protein-like II"/>
    <property type="match status" value="1"/>
</dbReference>
<dbReference type="PANTHER" id="PTHR30290">
    <property type="entry name" value="PERIPLASMIC BINDING COMPONENT OF ABC TRANSPORTER"/>
    <property type="match status" value="1"/>
</dbReference>
<feature type="chain" id="PRO_5046546301" evidence="5">
    <location>
        <begin position="22"/>
        <end position="125"/>
    </location>
</feature>
<evidence type="ECO:0000256" key="3">
    <source>
        <dbReference type="ARBA" id="ARBA00022448"/>
    </source>
</evidence>
<evidence type="ECO:0000256" key="1">
    <source>
        <dbReference type="ARBA" id="ARBA00004418"/>
    </source>
</evidence>
<dbReference type="InterPro" id="IPR006311">
    <property type="entry name" value="TAT_signal"/>
</dbReference>
<dbReference type="EMBL" id="JAFIRR010000116">
    <property type="protein sequence ID" value="MCO6418084.1"/>
    <property type="molecule type" value="Genomic_DNA"/>
</dbReference>
<sequence>MPNPFLRRGLMAGLLAAPVVAATPPAAAQTRSADQLTIGYAAVVTTLDPHYHNLGPNNAMGNHIFDRLVERDARAKPQPGLAESYRPLSDIVWEFRLRRGVTWHDGKPFTADDVVFTFERAPNVP</sequence>
<dbReference type="RefSeq" id="WP_252954716.1">
    <property type="nucleotide sequence ID" value="NZ_JAFIRR010000116.1"/>
</dbReference>
<dbReference type="PANTHER" id="PTHR30290:SF9">
    <property type="entry name" value="OLIGOPEPTIDE-BINDING PROTEIN APPA"/>
    <property type="match status" value="1"/>
</dbReference>
<evidence type="ECO:0000256" key="4">
    <source>
        <dbReference type="ARBA" id="ARBA00022729"/>
    </source>
</evidence>
<dbReference type="Pfam" id="PF00496">
    <property type="entry name" value="SBP_bac_5"/>
    <property type="match status" value="1"/>
</dbReference>
<keyword evidence="8" id="KW-1185">Reference proteome</keyword>
<dbReference type="InterPro" id="IPR000914">
    <property type="entry name" value="SBP_5_dom"/>
</dbReference>
<evidence type="ECO:0000259" key="6">
    <source>
        <dbReference type="Pfam" id="PF00496"/>
    </source>
</evidence>
<gene>
    <name evidence="7" type="ORF">JYK14_18225</name>
</gene>
<reference evidence="7 8" key="1">
    <citation type="submission" date="2021-12" db="EMBL/GenBank/DDBJ databases">
        <title>Siccirubricoccus leaddurans sp. nov., a high concentration Zn2+ tolerance bacterium.</title>
        <authorList>
            <person name="Cao Y."/>
        </authorList>
    </citation>
    <scope>NUCLEOTIDE SEQUENCE [LARGE SCALE GENOMIC DNA]</scope>
    <source>
        <strain evidence="7 8">KC 17139</strain>
    </source>
</reference>
<dbReference type="PROSITE" id="PS51318">
    <property type="entry name" value="TAT"/>
    <property type="match status" value="1"/>
</dbReference>
<evidence type="ECO:0000256" key="5">
    <source>
        <dbReference type="SAM" id="SignalP"/>
    </source>
</evidence>
<evidence type="ECO:0000313" key="7">
    <source>
        <dbReference type="EMBL" id="MCO6418084.1"/>
    </source>
</evidence>
<evidence type="ECO:0000256" key="2">
    <source>
        <dbReference type="ARBA" id="ARBA00005695"/>
    </source>
</evidence>
<keyword evidence="3" id="KW-0813">Transport</keyword>
<accession>A0ABT1D886</accession>
<proteinExistence type="inferred from homology"/>
<dbReference type="SUPFAM" id="SSF53850">
    <property type="entry name" value="Periplasmic binding protein-like II"/>
    <property type="match status" value="1"/>
</dbReference>
<comment type="similarity">
    <text evidence="2">Belongs to the bacterial solute-binding protein 5 family.</text>
</comment>
<organism evidence="7 8">
    <name type="scientific">Siccirubricoccus soli</name>
    <dbReference type="NCBI Taxonomy" id="2899147"/>
    <lineage>
        <taxon>Bacteria</taxon>
        <taxon>Pseudomonadati</taxon>
        <taxon>Pseudomonadota</taxon>
        <taxon>Alphaproteobacteria</taxon>
        <taxon>Acetobacterales</taxon>
        <taxon>Roseomonadaceae</taxon>
        <taxon>Siccirubricoccus</taxon>
    </lineage>
</organism>
<comment type="caution">
    <text evidence="7">The sequence shown here is derived from an EMBL/GenBank/DDBJ whole genome shotgun (WGS) entry which is preliminary data.</text>
</comment>
<evidence type="ECO:0000313" key="8">
    <source>
        <dbReference type="Proteomes" id="UP001523392"/>
    </source>
</evidence>
<comment type="subcellular location">
    <subcellularLocation>
        <location evidence="1">Periplasm</location>
    </subcellularLocation>
</comment>
<dbReference type="InterPro" id="IPR039424">
    <property type="entry name" value="SBP_5"/>
</dbReference>
<feature type="non-terminal residue" evidence="7">
    <location>
        <position position="125"/>
    </location>
</feature>
<feature type="signal peptide" evidence="5">
    <location>
        <begin position="1"/>
        <end position="21"/>
    </location>
</feature>
<dbReference type="Proteomes" id="UP001523392">
    <property type="component" value="Unassembled WGS sequence"/>
</dbReference>
<keyword evidence="4 5" id="KW-0732">Signal</keyword>
<name>A0ABT1D886_9PROT</name>
<feature type="domain" description="Solute-binding protein family 5" evidence="6">
    <location>
        <begin position="76"/>
        <end position="121"/>
    </location>
</feature>
<protein>
    <submittedName>
        <fullName evidence="7">ABC transporter substrate-binding protein</fullName>
    </submittedName>
</protein>